<organism evidence="3 4">
    <name type="scientific">Parageobacillus genomosp. 1</name>
    <dbReference type="NCBI Taxonomy" id="1295642"/>
    <lineage>
        <taxon>Bacteria</taxon>
        <taxon>Bacillati</taxon>
        <taxon>Bacillota</taxon>
        <taxon>Bacilli</taxon>
        <taxon>Bacillales</taxon>
        <taxon>Anoxybacillaceae</taxon>
        <taxon>Parageobacillus</taxon>
    </lineage>
</organism>
<evidence type="ECO:0000313" key="3">
    <source>
        <dbReference type="EMBL" id="EZP75200.1"/>
    </source>
</evidence>
<evidence type="ECO:0000313" key="4">
    <source>
        <dbReference type="Proteomes" id="UP000023566"/>
    </source>
</evidence>
<dbReference type="EMBL" id="AOTZ01000009">
    <property type="protein sequence ID" value="EZP75200.1"/>
    <property type="molecule type" value="Genomic_DNA"/>
</dbReference>
<dbReference type="RefSeq" id="WP_043906166.1">
    <property type="nucleotide sequence ID" value="NZ_CM002692.1"/>
</dbReference>
<dbReference type="Proteomes" id="UP000023566">
    <property type="component" value="Chromosome"/>
</dbReference>
<name>A0ABC9VAR1_9BACL</name>
<dbReference type="PANTHER" id="PTHR30006:SF2">
    <property type="entry name" value="ABC TRANSPORTER SUBSTRATE-BINDING PROTEIN"/>
    <property type="match status" value="1"/>
</dbReference>
<dbReference type="PROSITE" id="PS51257">
    <property type="entry name" value="PROKAR_LIPOPROTEIN"/>
    <property type="match status" value="1"/>
</dbReference>
<evidence type="ECO:0000256" key="2">
    <source>
        <dbReference type="SAM" id="SignalP"/>
    </source>
</evidence>
<reference evidence="3 4" key="1">
    <citation type="journal article" date="2014" name="Appl. Microbiol. Biotechnol.">
        <title>Transformable facultative thermophile Geobacillus stearothermophilus NUB3621 as a host strain for metabolic engineering.</title>
        <authorList>
            <person name="Blanchard K."/>
            <person name="Robic S."/>
            <person name="Matsumura I."/>
        </authorList>
    </citation>
    <scope>NUCLEOTIDE SEQUENCE [LARGE SCALE GENOMIC DNA]</scope>
    <source>
        <strain evidence="3 4">NUB3621</strain>
    </source>
</reference>
<feature type="signal peptide" evidence="2">
    <location>
        <begin position="1"/>
        <end position="26"/>
    </location>
</feature>
<proteinExistence type="predicted"/>
<dbReference type="AlphaFoldDB" id="A0ABC9VAR1"/>
<accession>A0ABC9VAR1</accession>
<feature type="chain" id="PRO_5044869365" description="ABC transporter substrate-binding protein" evidence="2">
    <location>
        <begin position="27"/>
        <end position="372"/>
    </location>
</feature>
<protein>
    <recommendedName>
        <fullName evidence="5">ABC transporter substrate-binding protein</fullName>
    </recommendedName>
</protein>
<keyword evidence="1 2" id="KW-0732">Signal</keyword>
<dbReference type="SUPFAM" id="SSF53850">
    <property type="entry name" value="Periplasmic binding protein-like II"/>
    <property type="match status" value="1"/>
</dbReference>
<dbReference type="Pfam" id="PF13343">
    <property type="entry name" value="SBP_bac_6"/>
    <property type="match status" value="1"/>
</dbReference>
<sequence>MSEAWKRQWKKSIAAAILGASLVGLSACGSSGTATESSKAVKTDNLTLEEITKKAKEEGEVNSVGMPDSWANWKETWEEISAKYGLKHTDTDMSSAEEIAKMEAEKENATADIGDVGIAFAPIAEKKGITLPYKTSYWDEIPSWAKDDNGDWVVGYQGTIAFLTNKERVHNPPKSWEDLLKGDYKVQVGDVQRAAQSQMAVLAAAIGHGGDEGNIQPGIDFFAKLAKQGRLQQSSTDILPLLEKGEVDVAILWDFNAIGYAEKIGRSRFDITIPKEGSVVSGYATIINKYAKHPHAAMLTREYILSDEGQINLAKGYARPIRDVKLPKEVAAKLIPKEQYKNAKPIKDYSVWEQTAKELPRKWQEEVQIYVK</sequence>
<comment type="caution">
    <text evidence="3">The sequence shown here is derived from an EMBL/GenBank/DDBJ whole genome shotgun (WGS) entry which is preliminary data.</text>
</comment>
<keyword evidence="4" id="KW-1185">Reference proteome</keyword>
<dbReference type="Gene3D" id="3.40.190.10">
    <property type="entry name" value="Periplasmic binding protein-like II"/>
    <property type="match status" value="2"/>
</dbReference>
<gene>
    <name evidence="3" type="ORF">H839_16908</name>
</gene>
<evidence type="ECO:0000256" key="1">
    <source>
        <dbReference type="ARBA" id="ARBA00022729"/>
    </source>
</evidence>
<dbReference type="PANTHER" id="PTHR30006">
    <property type="entry name" value="THIAMINE-BINDING PERIPLASMIC PROTEIN-RELATED"/>
    <property type="match status" value="1"/>
</dbReference>
<evidence type="ECO:0008006" key="5">
    <source>
        <dbReference type="Google" id="ProtNLM"/>
    </source>
</evidence>